<keyword evidence="6" id="KW-0675">Receptor</keyword>
<evidence type="ECO:0000256" key="7">
    <source>
        <dbReference type="ARBA" id="ARBA00023180"/>
    </source>
</evidence>
<feature type="disulfide bond" evidence="11">
    <location>
        <begin position="98"/>
        <end position="108"/>
    </location>
</feature>
<comment type="subunit">
    <text evidence="9">Interacts with LGALS1 and laminin.</text>
</comment>
<feature type="domain" description="SRCR" evidence="12">
    <location>
        <begin position="134"/>
        <end position="234"/>
    </location>
</feature>
<feature type="disulfide bond" evidence="11">
    <location>
        <begin position="159"/>
        <end position="223"/>
    </location>
</feature>
<keyword evidence="4" id="KW-0677">Repeat</keyword>
<evidence type="ECO:0000313" key="14">
    <source>
        <dbReference type="Proteomes" id="UP001230051"/>
    </source>
</evidence>
<evidence type="ECO:0000256" key="3">
    <source>
        <dbReference type="ARBA" id="ARBA00022729"/>
    </source>
</evidence>
<dbReference type="Gene3D" id="3.10.250.10">
    <property type="entry name" value="SRCR-like domain"/>
    <property type="match status" value="4"/>
</dbReference>
<protein>
    <recommendedName>
        <fullName evidence="10">Soluble scavenger receptor cysteine-rich domain-containing protein SSC5D</fullName>
    </recommendedName>
</protein>
<name>A0AAD8FS94_ACIOX</name>
<evidence type="ECO:0000256" key="1">
    <source>
        <dbReference type="ARBA" id="ARBA00004613"/>
    </source>
</evidence>
<evidence type="ECO:0000256" key="9">
    <source>
        <dbReference type="ARBA" id="ARBA00064153"/>
    </source>
</evidence>
<evidence type="ECO:0000256" key="10">
    <source>
        <dbReference type="ARBA" id="ARBA00069168"/>
    </source>
</evidence>
<evidence type="ECO:0000256" key="6">
    <source>
        <dbReference type="ARBA" id="ARBA00023170"/>
    </source>
</evidence>
<dbReference type="Proteomes" id="UP001230051">
    <property type="component" value="Unassembled WGS sequence"/>
</dbReference>
<keyword evidence="14" id="KW-1185">Reference proteome</keyword>
<keyword evidence="3" id="KW-0732">Signal</keyword>
<comment type="function">
    <text evidence="8">Binds to extracellular matrix proteins. Binds to pathogen-associated molecular patterns (PAMPs) present on the cell walls of Gram-positive and Gram-negative bacteria and fungi, behaving as a pattern recognition receptor (PRR). Induces bacterial and fungal aggregation and subsequent inhibition of PAMP-induced cytokine release. Does not possess intrinsic bactericidal activity. May play a role in the innate defense and homeostasis of certain epithelial surfaces.</text>
</comment>
<dbReference type="SUPFAM" id="SSF56487">
    <property type="entry name" value="SRCR-like"/>
    <property type="match status" value="4"/>
</dbReference>
<dbReference type="Pfam" id="PF00530">
    <property type="entry name" value="SRCR"/>
    <property type="match status" value="3"/>
</dbReference>
<gene>
    <name evidence="13" type="primary">DMBT1</name>
    <name evidence="13" type="ORF">AOXY_G29561</name>
</gene>
<evidence type="ECO:0000313" key="13">
    <source>
        <dbReference type="EMBL" id="KAK1153858.1"/>
    </source>
</evidence>
<dbReference type="PROSITE" id="PS00420">
    <property type="entry name" value="SRCR_1"/>
    <property type="match status" value="2"/>
</dbReference>
<dbReference type="SMART" id="SM00202">
    <property type="entry name" value="SR"/>
    <property type="match status" value="4"/>
</dbReference>
<keyword evidence="2" id="KW-0964">Secreted</keyword>
<feature type="domain" description="SRCR" evidence="12">
    <location>
        <begin position="238"/>
        <end position="387"/>
    </location>
</feature>
<dbReference type="EMBL" id="JAGXEW010000039">
    <property type="protein sequence ID" value="KAK1153858.1"/>
    <property type="molecule type" value="Genomic_DNA"/>
</dbReference>
<keyword evidence="5 11" id="KW-1015">Disulfide bond</keyword>
<dbReference type="PANTHER" id="PTHR48071">
    <property type="entry name" value="SRCR DOMAIN-CONTAINING PROTEIN"/>
    <property type="match status" value="1"/>
</dbReference>
<keyword evidence="7" id="KW-0325">Glycoprotein</keyword>
<dbReference type="GO" id="GO:0031638">
    <property type="term" value="P:zymogen activation"/>
    <property type="evidence" value="ECO:0007669"/>
    <property type="project" value="TreeGrafter"/>
</dbReference>
<dbReference type="PANTHER" id="PTHR48071:SF15">
    <property type="entry name" value="SRCR DOMAIN-CONTAINING PROTEIN"/>
    <property type="match status" value="1"/>
</dbReference>
<dbReference type="GO" id="GO:0005886">
    <property type="term" value="C:plasma membrane"/>
    <property type="evidence" value="ECO:0007669"/>
    <property type="project" value="TreeGrafter"/>
</dbReference>
<proteinExistence type="predicted"/>
<organism evidence="13 14">
    <name type="scientific">Acipenser oxyrinchus oxyrinchus</name>
    <dbReference type="NCBI Taxonomy" id="40147"/>
    <lineage>
        <taxon>Eukaryota</taxon>
        <taxon>Metazoa</taxon>
        <taxon>Chordata</taxon>
        <taxon>Craniata</taxon>
        <taxon>Vertebrata</taxon>
        <taxon>Euteleostomi</taxon>
        <taxon>Actinopterygii</taxon>
        <taxon>Chondrostei</taxon>
        <taxon>Acipenseriformes</taxon>
        <taxon>Acipenseridae</taxon>
        <taxon>Acipenser</taxon>
    </lineage>
</organism>
<dbReference type="FunFam" id="3.10.250.10:FF:000007">
    <property type="entry name" value="Soluble scavenger receptor cysteine-rich domain-containing protein SSC5D"/>
    <property type="match status" value="1"/>
</dbReference>
<dbReference type="GO" id="GO:0004252">
    <property type="term" value="F:serine-type endopeptidase activity"/>
    <property type="evidence" value="ECO:0007669"/>
    <property type="project" value="TreeGrafter"/>
</dbReference>
<comment type="caution">
    <text evidence="11">Lacks conserved residue(s) required for the propagation of feature annotation.</text>
</comment>
<feature type="disulfide bond" evidence="11">
    <location>
        <begin position="67"/>
        <end position="128"/>
    </location>
</feature>
<feature type="disulfide bond" evidence="11">
    <location>
        <begin position="325"/>
        <end position="386"/>
    </location>
</feature>
<reference evidence="13" key="1">
    <citation type="submission" date="2022-02" db="EMBL/GenBank/DDBJ databases">
        <title>Atlantic sturgeon de novo genome assembly.</title>
        <authorList>
            <person name="Stock M."/>
            <person name="Klopp C."/>
            <person name="Guiguen Y."/>
            <person name="Cabau C."/>
            <person name="Parinello H."/>
            <person name="Santidrian Yebra-Pimentel E."/>
            <person name="Kuhl H."/>
            <person name="Dirks R.P."/>
            <person name="Guessner J."/>
            <person name="Wuertz S."/>
            <person name="Du K."/>
            <person name="Schartl M."/>
        </authorList>
    </citation>
    <scope>NUCLEOTIDE SEQUENCE</scope>
    <source>
        <strain evidence="13">STURGEONOMICS-FGT-2020</strain>
        <tissue evidence="13">Whole blood</tissue>
    </source>
</reference>
<dbReference type="InterPro" id="IPR001190">
    <property type="entry name" value="SRCR"/>
</dbReference>
<feature type="disulfide bond" evidence="11">
    <location>
        <begin position="172"/>
        <end position="233"/>
    </location>
</feature>
<comment type="caution">
    <text evidence="13">The sequence shown here is derived from an EMBL/GenBank/DDBJ whole genome shotgun (WGS) entry which is preliminary data.</text>
</comment>
<evidence type="ECO:0000259" key="12">
    <source>
        <dbReference type="PROSITE" id="PS50287"/>
    </source>
</evidence>
<evidence type="ECO:0000256" key="2">
    <source>
        <dbReference type="ARBA" id="ARBA00022525"/>
    </source>
</evidence>
<feature type="disulfide bond" evidence="11">
    <location>
        <begin position="203"/>
        <end position="213"/>
    </location>
</feature>
<dbReference type="PROSITE" id="PS50287">
    <property type="entry name" value="SRCR_2"/>
    <property type="match status" value="3"/>
</dbReference>
<sequence length="398" mass="42358">MGQRHLLDLFLGAIEVTLWIGIAFGNDAVRLMGGGSSCAGRVEVYHAGEWGKVCDHNWNIKDAEVVCKQVGCGPAQSAPRSAHFGVGSGPVWLDEVHCNGSESALWNCPSSGWGVHDCGDREEAGVVCTGSDSLRLAGGGSRCAGRVEVYHLGRWGTVCDFHWDLVAAGVVCKQLGCGYAKAAPRSAYFGEGSGPIWLDDVHCSGSESALWNCRTLGWGQHYCHHYEDAGVICSGDALRLAGGSNPCKGRVEVYHAGQWGTVCDHHWDIADAQVACAQLDCRKALSATLSAYFGQGSGPIWLDDVSCNGTVCDDNWDIRDAEVVCAQLGCGSAKSAPRSAHFGHGSGPIWLDEVSCSGSESALWNCTSGGWGWHDCSHYEDAGVICSGRRHIQVFHLN</sequence>
<feature type="disulfide bond" evidence="11">
    <location>
        <begin position="356"/>
        <end position="366"/>
    </location>
</feature>
<dbReference type="PRINTS" id="PR00258">
    <property type="entry name" value="SPERACTRCPTR"/>
</dbReference>
<dbReference type="InterPro" id="IPR036772">
    <property type="entry name" value="SRCR-like_dom_sf"/>
</dbReference>
<feature type="domain" description="SRCR" evidence="12">
    <location>
        <begin position="29"/>
        <end position="129"/>
    </location>
</feature>
<dbReference type="AlphaFoldDB" id="A0AAD8FS94"/>
<accession>A0AAD8FS94</accession>
<evidence type="ECO:0000256" key="11">
    <source>
        <dbReference type="PROSITE-ProRule" id="PRU00196"/>
    </source>
</evidence>
<evidence type="ECO:0000256" key="5">
    <source>
        <dbReference type="ARBA" id="ARBA00023157"/>
    </source>
</evidence>
<dbReference type="GO" id="GO:0005615">
    <property type="term" value="C:extracellular space"/>
    <property type="evidence" value="ECO:0007669"/>
    <property type="project" value="TreeGrafter"/>
</dbReference>
<feature type="disulfide bond" evidence="11">
    <location>
        <begin position="54"/>
        <end position="118"/>
    </location>
</feature>
<evidence type="ECO:0000256" key="4">
    <source>
        <dbReference type="ARBA" id="ARBA00022737"/>
    </source>
</evidence>
<evidence type="ECO:0000256" key="8">
    <source>
        <dbReference type="ARBA" id="ARBA00058074"/>
    </source>
</evidence>
<comment type="subcellular location">
    <subcellularLocation>
        <location evidence="1">Secreted</location>
    </subcellularLocation>
</comment>
<dbReference type="FunFam" id="3.10.250.10:FF:000002">
    <property type="entry name" value="Scavenger receptor cysteine-rich type 1 protein M130"/>
    <property type="match status" value="2"/>
</dbReference>
<dbReference type="FunFam" id="3.10.250.10:FF:000006">
    <property type="entry name" value="neurotrypsin isoform X2"/>
    <property type="match status" value="1"/>
</dbReference>